<dbReference type="EMBL" id="GL573207">
    <property type="protein sequence ID" value="ELR07719.1"/>
    <property type="molecule type" value="Genomic_DNA"/>
</dbReference>
<evidence type="ECO:0000313" key="2">
    <source>
        <dbReference type="Proteomes" id="UP000011064"/>
    </source>
</evidence>
<proteinExistence type="predicted"/>
<reference evidence="2" key="1">
    <citation type="submission" date="2010-09" db="EMBL/GenBank/DDBJ databases">
        <title>The genome sequence of Geomyces destructans 20631-21.</title>
        <authorList>
            <consortium name="The Broad Institute Genome Sequencing Platform"/>
            <person name="Cuomo C.A."/>
            <person name="Blehert D.S."/>
            <person name="Lorch J.M."/>
            <person name="Young S.K."/>
            <person name="Zeng Q."/>
            <person name="Gargeya S."/>
            <person name="Fitzgerald M."/>
            <person name="Haas B."/>
            <person name="Abouelleil A."/>
            <person name="Alvarado L."/>
            <person name="Arachchi H.M."/>
            <person name="Berlin A."/>
            <person name="Brown A."/>
            <person name="Chapman S.B."/>
            <person name="Chen Z."/>
            <person name="Dunbar C."/>
            <person name="Freedman E."/>
            <person name="Gearin G."/>
            <person name="Gellesch M."/>
            <person name="Goldberg J."/>
            <person name="Griggs A."/>
            <person name="Gujja S."/>
            <person name="Heiman D."/>
            <person name="Howarth C."/>
            <person name="Larson L."/>
            <person name="Lui A."/>
            <person name="MacDonald P.J.P."/>
            <person name="Montmayeur A."/>
            <person name="Murphy C."/>
            <person name="Neiman D."/>
            <person name="Pearson M."/>
            <person name="Priest M."/>
            <person name="Roberts A."/>
            <person name="Saif S."/>
            <person name="Shea T."/>
            <person name="Shenoy N."/>
            <person name="Sisk P."/>
            <person name="Stolte C."/>
            <person name="Sykes S."/>
            <person name="Wortman J."/>
            <person name="Nusbaum C."/>
            <person name="Birren B."/>
        </authorList>
    </citation>
    <scope>NUCLEOTIDE SEQUENCE [LARGE SCALE GENOMIC DNA]</scope>
    <source>
        <strain evidence="2">ATCC MYA-4855 / 20631-21</strain>
    </source>
</reference>
<dbReference type="VEuPathDB" id="FungiDB:GMDG_02741"/>
<keyword evidence="2" id="KW-1185">Reference proteome</keyword>
<organism evidence="1 2">
    <name type="scientific">Pseudogymnoascus destructans (strain ATCC MYA-4855 / 20631-21)</name>
    <name type="common">Bat white-nose syndrome fungus</name>
    <name type="synonym">Geomyces destructans</name>
    <dbReference type="NCBI Taxonomy" id="658429"/>
    <lineage>
        <taxon>Eukaryota</taxon>
        <taxon>Fungi</taxon>
        <taxon>Dikarya</taxon>
        <taxon>Ascomycota</taxon>
        <taxon>Pezizomycotina</taxon>
        <taxon>Leotiomycetes</taxon>
        <taxon>Thelebolales</taxon>
        <taxon>Thelebolaceae</taxon>
        <taxon>Pseudogymnoascus</taxon>
    </lineage>
</organism>
<accession>L8G4I3</accession>
<dbReference type="AlphaFoldDB" id="L8G4I3"/>
<dbReference type="HOGENOM" id="CLU_141171_0_0_1"/>
<dbReference type="Proteomes" id="UP000011064">
    <property type="component" value="Unassembled WGS sequence"/>
</dbReference>
<gene>
    <name evidence="1" type="ORF">GMDG_02741</name>
</gene>
<protein>
    <submittedName>
        <fullName evidence="1">Uncharacterized protein</fullName>
    </submittedName>
</protein>
<dbReference type="InParanoid" id="L8G4I3"/>
<dbReference type="OrthoDB" id="3440232at2759"/>
<sequence>MTEQRQQKVRSRKSIQKGGAITVEHARQRIYEKKVKEQLLEEAREKRERTRMVNIERKMQLHAGINAQKAERTWKKDLHEFQKSNPDTEPPIGLRTEIIDLDVTQKKCKEKEEEDWLLAVTVHQGIGRQLGIMN</sequence>
<evidence type="ECO:0000313" key="1">
    <source>
        <dbReference type="EMBL" id="ELR07719.1"/>
    </source>
</evidence>
<name>L8G4I3_PSED2</name>